<dbReference type="EMBL" id="PQXL01000240">
    <property type="protein sequence ID" value="THV48574.1"/>
    <property type="molecule type" value="Genomic_DNA"/>
</dbReference>
<dbReference type="Proteomes" id="UP000308671">
    <property type="component" value="Unassembled WGS sequence"/>
</dbReference>
<gene>
    <name evidence="1" type="ORF">BGAL_0240g00130</name>
</gene>
<sequence>MEGQESTVQVAPAIELQSQRKDIPQSTPASPLANINGFQTVKISQQIILLWGSWGRPGISVLFAPSARQQHLCAEQRRRRSQSTSSWAQRAFMQTFTIAVIDSPVACVGVDLSSKACLPLPDLVSDISGIVYHDQHQQIRFSYQERFGDGSDWCYSYHDQQDVGGGFVKFTKPVAEISHLDF</sequence>
<reference evidence="1 2" key="1">
    <citation type="submission" date="2017-12" db="EMBL/GenBank/DDBJ databases">
        <title>Comparative genomics of Botrytis spp.</title>
        <authorList>
            <person name="Valero-Jimenez C.A."/>
            <person name="Tapia P."/>
            <person name="Veloso J."/>
            <person name="Silva-Moreno E."/>
            <person name="Staats M."/>
            <person name="Valdes J.H."/>
            <person name="Van Kan J.A.L."/>
        </authorList>
    </citation>
    <scope>NUCLEOTIDE SEQUENCE [LARGE SCALE GENOMIC DNA]</scope>
    <source>
        <strain evidence="1 2">MUCL435</strain>
    </source>
</reference>
<keyword evidence="2" id="KW-1185">Reference proteome</keyword>
<organism evidence="1 2">
    <name type="scientific">Botrytis galanthina</name>
    <dbReference type="NCBI Taxonomy" id="278940"/>
    <lineage>
        <taxon>Eukaryota</taxon>
        <taxon>Fungi</taxon>
        <taxon>Dikarya</taxon>
        <taxon>Ascomycota</taxon>
        <taxon>Pezizomycotina</taxon>
        <taxon>Leotiomycetes</taxon>
        <taxon>Helotiales</taxon>
        <taxon>Sclerotiniaceae</taxon>
        <taxon>Botrytis</taxon>
    </lineage>
</organism>
<evidence type="ECO:0000313" key="2">
    <source>
        <dbReference type="Proteomes" id="UP000308671"/>
    </source>
</evidence>
<comment type="caution">
    <text evidence="1">The sequence shown here is derived from an EMBL/GenBank/DDBJ whole genome shotgun (WGS) entry which is preliminary data.</text>
</comment>
<accession>A0A4S8R5V1</accession>
<name>A0A4S8R5V1_9HELO</name>
<evidence type="ECO:0000313" key="1">
    <source>
        <dbReference type="EMBL" id="THV48574.1"/>
    </source>
</evidence>
<dbReference type="AlphaFoldDB" id="A0A4S8R5V1"/>
<proteinExistence type="predicted"/>
<protein>
    <submittedName>
        <fullName evidence="1">Uncharacterized protein</fullName>
    </submittedName>
</protein>
<dbReference type="OrthoDB" id="10465592at2759"/>